<dbReference type="InterPro" id="IPR012867">
    <property type="entry name" value="DUF1648"/>
</dbReference>
<feature type="transmembrane region" description="Helical" evidence="1">
    <location>
        <begin position="344"/>
        <end position="363"/>
    </location>
</feature>
<dbReference type="Pfam" id="PF07853">
    <property type="entry name" value="DUF1648"/>
    <property type="match status" value="1"/>
</dbReference>
<feature type="transmembrane region" description="Helical" evidence="1">
    <location>
        <begin position="79"/>
        <end position="102"/>
    </location>
</feature>
<feature type="transmembrane region" description="Helical" evidence="1">
    <location>
        <begin position="187"/>
        <end position="207"/>
    </location>
</feature>
<dbReference type="Pfam" id="PF19124">
    <property type="entry name" value="DUF5808"/>
    <property type="match status" value="1"/>
</dbReference>
<dbReference type="PANTHER" id="PTHR37810:SF9">
    <property type="entry name" value="MEMBRANE PROTEIN"/>
    <property type="match status" value="1"/>
</dbReference>
<keyword evidence="1" id="KW-1133">Transmembrane helix</keyword>
<dbReference type="PIRSF" id="PIRSF032908">
    <property type="entry name" value="UCP032908"/>
    <property type="match status" value="1"/>
</dbReference>
<dbReference type="PANTHER" id="PTHR37810">
    <property type="entry name" value="IMMUNITY PROTEIN SDPI"/>
    <property type="match status" value="1"/>
</dbReference>
<dbReference type="STRING" id="86666.SAMN04490247_1574"/>
<proteinExistence type="predicted"/>
<dbReference type="InterPro" id="IPR014574">
    <property type="entry name" value="UCP032908"/>
</dbReference>
<sequence length="364" mass="42015">MEMVIISLILLPVYVSVIFIPYWTRKTESFGVSIPERVYNDERLKSMRKTYAFWMTMVSAVHFAVTFLLMSMVEVTDDAWGILFSLLLFIYIAVSFVLYYLIHRRMKVLKEKEQWMKERQRVTTDLSFREQKLTYSSWWFIIPFLIAIFTILFTIRMYPQMPEELPMQYGLNGEVTNVAEKSYRSALMLPMVQLYLTGIFFFVNTVIGRAKQQTSAENPEKSVQQQVIFRRRWSLFTILSSILLTLIFIVPPISFVYELPPMLMMIIPMAAAIGIVIGAIILSATTGQGGSRVSTVAGKDAEVVDRDDDRYWKLGQIYFNPNDPSIFLEKRFGVGWTVNFARPLAWVFLLGIIGIAVLLPVVFG</sequence>
<feature type="transmembrane region" description="Helical" evidence="1">
    <location>
        <begin position="235"/>
        <end position="257"/>
    </location>
</feature>
<feature type="transmembrane region" description="Helical" evidence="1">
    <location>
        <begin position="263"/>
        <end position="282"/>
    </location>
</feature>
<evidence type="ECO:0000313" key="4">
    <source>
        <dbReference type="EMBL" id="SDJ33829.1"/>
    </source>
</evidence>
<organism evidence="4 5">
    <name type="scientific">Salimicrobium halophilum</name>
    <dbReference type="NCBI Taxonomy" id="86666"/>
    <lineage>
        <taxon>Bacteria</taxon>
        <taxon>Bacillati</taxon>
        <taxon>Bacillota</taxon>
        <taxon>Bacilli</taxon>
        <taxon>Bacillales</taxon>
        <taxon>Bacillaceae</taxon>
        <taxon>Salimicrobium</taxon>
    </lineage>
</organism>
<dbReference type="GO" id="GO:0009636">
    <property type="term" value="P:response to toxic substance"/>
    <property type="evidence" value="ECO:0007669"/>
    <property type="project" value="TreeGrafter"/>
</dbReference>
<dbReference type="EMBL" id="FNEV01000004">
    <property type="protein sequence ID" value="SDJ33829.1"/>
    <property type="molecule type" value="Genomic_DNA"/>
</dbReference>
<dbReference type="OrthoDB" id="157646at2"/>
<dbReference type="InterPro" id="IPR043831">
    <property type="entry name" value="DUF5808"/>
</dbReference>
<feature type="transmembrane region" description="Helical" evidence="1">
    <location>
        <begin position="138"/>
        <end position="158"/>
    </location>
</feature>
<name>A0A1G8SX50_9BACI</name>
<feature type="transmembrane region" description="Helical" evidence="1">
    <location>
        <begin position="51"/>
        <end position="73"/>
    </location>
</feature>
<keyword evidence="1" id="KW-0812">Transmembrane</keyword>
<evidence type="ECO:0000256" key="1">
    <source>
        <dbReference type="SAM" id="Phobius"/>
    </source>
</evidence>
<dbReference type="RefSeq" id="WP_093193327.1">
    <property type="nucleotide sequence ID" value="NZ_FNEV01000004.1"/>
</dbReference>
<protein>
    <submittedName>
        <fullName evidence="4">Uncharacterized membrane protein</fullName>
    </submittedName>
</protein>
<accession>A0A1G8SX50</accession>
<keyword evidence="1" id="KW-0472">Membrane</keyword>
<dbReference type="AlphaFoldDB" id="A0A1G8SX50"/>
<reference evidence="5" key="1">
    <citation type="submission" date="2016-10" db="EMBL/GenBank/DDBJ databases">
        <authorList>
            <person name="Varghese N."/>
            <person name="Submissions S."/>
        </authorList>
    </citation>
    <scope>NUCLEOTIDE SEQUENCE [LARGE SCALE GENOMIC DNA]</scope>
    <source>
        <strain evidence="5">DSM 4771</strain>
    </source>
</reference>
<feature type="domain" description="DUF1648" evidence="2">
    <location>
        <begin position="145"/>
        <end position="193"/>
    </location>
</feature>
<evidence type="ECO:0000313" key="5">
    <source>
        <dbReference type="Proteomes" id="UP000199225"/>
    </source>
</evidence>
<dbReference type="Proteomes" id="UP000199225">
    <property type="component" value="Unassembled WGS sequence"/>
</dbReference>
<gene>
    <name evidence="4" type="ORF">SAMN04490247_1574</name>
</gene>
<feature type="transmembrane region" description="Helical" evidence="1">
    <location>
        <begin position="6"/>
        <end position="24"/>
    </location>
</feature>
<evidence type="ECO:0000259" key="2">
    <source>
        <dbReference type="Pfam" id="PF07853"/>
    </source>
</evidence>
<feature type="domain" description="DUF5808" evidence="3">
    <location>
        <begin position="321"/>
        <end position="346"/>
    </location>
</feature>
<keyword evidence="5" id="KW-1185">Reference proteome</keyword>
<evidence type="ECO:0000259" key="3">
    <source>
        <dbReference type="Pfam" id="PF19124"/>
    </source>
</evidence>